<dbReference type="SUPFAM" id="SSF53328">
    <property type="entry name" value="Formyltransferase"/>
    <property type="match status" value="1"/>
</dbReference>
<comment type="caution">
    <text evidence="3">The sequence shown here is derived from an EMBL/GenBank/DDBJ whole genome shotgun (WGS) entry which is preliminary data.</text>
</comment>
<reference evidence="3 4" key="1">
    <citation type="submission" date="2021-02" db="EMBL/GenBank/DDBJ databases">
        <title>Leptospira ainlahdjerensis sp. nov., Leptospira ainazelensis sp. nov., Leptospira abararensis sp. nov. and Leptospira chreensis sp. nov., four new species isolated from water sources in Algeria.</title>
        <authorList>
            <person name="Amara Korba A."/>
            <person name="Kainiu M."/>
            <person name="Vincent A.T."/>
            <person name="Mariet J.-F."/>
            <person name="Veyrier F.J."/>
            <person name="Goarant C."/>
            <person name="Picardeau M."/>
        </authorList>
    </citation>
    <scope>NUCLEOTIDE SEQUENCE [LARGE SCALE GENOMIC DNA]</scope>
    <source>
        <strain evidence="3 4">201903070</strain>
    </source>
</reference>
<dbReference type="PANTHER" id="PTHR11138:SF5">
    <property type="entry name" value="METHIONYL-TRNA FORMYLTRANSFERASE, MITOCHONDRIAL"/>
    <property type="match status" value="1"/>
</dbReference>
<dbReference type="Gene3D" id="3.40.50.12230">
    <property type="match status" value="1"/>
</dbReference>
<accession>A0ABS2UC12</accession>
<dbReference type="Pfam" id="PF00551">
    <property type="entry name" value="Formyl_trans_N"/>
    <property type="match status" value="1"/>
</dbReference>
<dbReference type="Pfam" id="PF02911">
    <property type="entry name" value="Formyl_trans_C"/>
    <property type="match status" value="1"/>
</dbReference>
<keyword evidence="4" id="KW-1185">Reference proteome</keyword>
<gene>
    <name evidence="3" type="ORF">JWG45_09260</name>
</gene>
<dbReference type="Proteomes" id="UP000724686">
    <property type="component" value="Unassembled WGS sequence"/>
</dbReference>
<dbReference type="EMBL" id="JAFFPU010000033">
    <property type="protein sequence ID" value="MBM9577339.1"/>
    <property type="molecule type" value="Genomic_DNA"/>
</dbReference>
<evidence type="ECO:0000313" key="4">
    <source>
        <dbReference type="Proteomes" id="UP000724686"/>
    </source>
</evidence>
<name>A0ABS2UC12_9LEPT</name>
<evidence type="ECO:0000259" key="1">
    <source>
        <dbReference type="Pfam" id="PF00551"/>
    </source>
</evidence>
<feature type="domain" description="Formyl transferase C-terminal" evidence="2">
    <location>
        <begin position="196"/>
        <end position="275"/>
    </location>
</feature>
<sequence length="280" mass="31681">MKNFVFCGFGKLGSICLAKLCEENYKPLAVLTHKDLGESAVDLYAEQKQIPFYYSDLRKDSSLLSELENLSFEYLISVNYRYIIPQSLLNRAKFPLNLHGSLLPRYRGRTPHVWAIINGEKKTGVTCHVMEATVDTGPIYKQIELNIEDDDTGADVLEKFHPLYPICLIESLSKIAKGISPTPQDHSLATYFGKRTPDMGYIDINRDIHSIIDFIRAQARPYPGAYFYLSDGQKLIAHKARILEICNVMNVEVGTVFFNGSGFVLNVSKGRILITEYEVQ</sequence>
<dbReference type="InterPro" id="IPR011034">
    <property type="entry name" value="Formyl_transferase-like_C_sf"/>
</dbReference>
<dbReference type="RefSeq" id="WP_205279472.1">
    <property type="nucleotide sequence ID" value="NZ_JAFFPU010000033.1"/>
</dbReference>
<feature type="domain" description="Formyl transferase N-terminal" evidence="1">
    <location>
        <begin position="33"/>
        <end position="170"/>
    </location>
</feature>
<dbReference type="InterPro" id="IPR002376">
    <property type="entry name" value="Formyl_transf_N"/>
</dbReference>
<dbReference type="SUPFAM" id="SSF50486">
    <property type="entry name" value="FMT C-terminal domain-like"/>
    <property type="match status" value="1"/>
</dbReference>
<evidence type="ECO:0000259" key="2">
    <source>
        <dbReference type="Pfam" id="PF02911"/>
    </source>
</evidence>
<protein>
    <submittedName>
        <fullName evidence="3">Methionyl-tRNA formyltransferase</fullName>
    </submittedName>
</protein>
<organism evidence="3 4">
    <name type="scientific">Leptospira ainlahdjerensis</name>
    <dbReference type="NCBI Taxonomy" id="2810033"/>
    <lineage>
        <taxon>Bacteria</taxon>
        <taxon>Pseudomonadati</taxon>
        <taxon>Spirochaetota</taxon>
        <taxon>Spirochaetia</taxon>
        <taxon>Leptospirales</taxon>
        <taxon>Leptospiraceae</taxon>
        <taxon>Leptospira</taxon>
    </lineage>
</organism>
<proteinExistence type="predicted"/>
<dbReference type="InterPro" id="IPR036477">
    <property type="entry name" value="Formyl_transf_N_sf"/>
</dbReference>
<dbReference type="InterPro" id="IPR005793">
    <property type="entry name" value="Formyl_trans_C"/>
</dbReference>
<dbReference type="PANTHER" id="PTHR11138">
    <property type="entry name" value="METHIONYL-TRNA FORMYLTRANSFERASE"/>
    <property type="match status" value="1"/>
</dbReference>
<evidence type="ECO:0000313" key="3">
    <source>
        <dbReference type="EMBL" id="MBM9577339.1"/>
    </source>
</evidence>